<evidence type="ECO:0000256" key="1">
    <source>
        <dbReference type="SAM" id="MobiDB-lite"/>
    </source>
</evidence>
<dbReference type="RefSeq" id="WP_422918463.1">
    <property type="nucleotide sequence ID" value="NZ_JAMZEJ010000002.1"/>
</dbReference>
<sequence length="91" mass="9216">MIFRPSAVRAPEDRTTGNVPVGDITPGGTRPGPEGGKRPAVQSGDENANPDRSTGDETRGADWSGSRPQPASGSRSGSSAGSGPENGPEEE</sequence>
<gene>
    <name evidence="2" type="ORF">NFI88_02510</name>
</gene>
<evidence type="ECO:0000313" key="3">
    <source>
        <dbReference type="Proteomes" id="UP001524547"/>
    </source>
</evidence>
<evidence type="ECO:0000313" key="2">
    <source>
        <dbReference type="EMBL" id="MCQ8239712.1"/>
    </source>
</evidence>
<proteinExistence type="predicted"/>
<dbReference type="Proteomes" id="UP001524547">
    <property type="component" value="Unassembled WGS sequence"/>
</dbReference>
<reference evidence="2 3" key="1">
    <citation type="submission" date="2022-06" db="EMBL/GenBank/DDBJ databases">
        <title>Rhizosaccharibacter gen. nov. sp. nov. KSS12, endophytic bacteria isolated from sugarcane.</title>
        <authorList>
            <person name="Pitiwittayakul N."/>
        </authorList>
    </citation>
    <scope>NUCLEOTIDE SEQUENCE [LARGE SCALE GENOMIC DNA]</scope>
    <source>
        <strain evidence="2 3">KSS12</strain>
    </source>
</reference>
<dbReference type="EMBL" id="JAMZEJ010000002">
    <property type="protein sequence ID" value="MCQ8239712.1"/>
    <property type="molecule type" value="Genomic_DNA"/>
</dbReference>
<name>A0ABT1VUW9_9PROT</name>
<comment type="caution">
    <text evidence="2">The sequence shown here is derived from an EMBL/GenBank/DDBJ whole genome shotgun (WGS) entry which is preliminary data.</text>
</comment>
<keyword evidence="3" id="KW-1185">Reference proteome</keyword>
<accession>A0ABT1VUW9</accession>
<feature type="compositionally biased region" description="Low complexity" evidence="1">
    <location>
        <begin position="64"/>
        <end position="83"/>
    </location>
</feature>
<organism evidence="2 3">
    <name type="scientific">Rhizosaccharibacter radicis</name>
    <dbReference type="NCBI Taxonomy" id="2782605"/>
    <lineage>
        <taxon>Bacteria</taxon>
        <taxon>Pseudomonadati</taxon>
        <taxon>Pseudomonadota</taxon>
        <taxon>Alphaproteobacteria</taxon>
        <taxon>Acetobacterales</taxon>
        <taxon>Acetobacteraceae</taxon>
        <taxon>Rhizosaccharibacter</taxon>
    </lineage>
</organism>
<protein>
    <submittedName>
        <fullName evidence="2">Uncharacterized protein</fullName>
    </submittedName>
</protein>
<feature type="region of interest" description="Disordered" evidence="1">
    <location>
        <begin position="1"/>
        <end position="91"/>
    </location>
</feature>